<dbReference type="EMBL" id="JACLCP010000001">
    <property type="protein sequence ID" value="MBC2844479.1"/>
    <property type="molecule type" value="Genomic_DNA"/>
</dbReference>
<keyword evidence="3 6" id="KW-0812">Transmembrane</keyword>
<dbReference type="RefSeq" id="WP_185788148.1">
    <property type="nucleotide sequence ID" value="NZ_JACLCP010000001.1"/>
</dbReference>
<dbReference type="GO" id="GO:0005886">
    <property type="term" value="C:plasma membrane"/>
    <property type="evidence" value="ECO:0007669"/>
    <property type="project" value="UniProtKB-SubCell"/>
</dbReference>
<dbReference type="Pfam" id="PF13440">
    <property type="entry name" value="Polysacc_synt_3"/>
    <property type="match status" value="1"/>
</dbReference>
<keyword evidence="8" id="KW-1185">Reference proteome</keyword>
<feature type="transmembrane region" description="Helical" evidence="6">
    <location>
        <begin position="334"/>
        <end position="354"/>
    </location>
</feature>
<evidence type="ECO:0000313" key="7">
    <source>
        <dbReference type="EMBL" id="MBC2844479.1"/>
    </source>
</evidence>
<organism evidence="7 8">
    <name type="scientific">Winogradskyella flava</name>
    <dbReference type="NCBI Taxonomy" id="1884876"/>
    <lineage>
        <taxon>Bacteria</taxon>
        <taxon>Pseudomonadati</taxon>
        <taxon>Bacteroidota</taxon>
        <taxon>Flavobacteriia</taxon>
        <taxon>Flavobacteriales</taxon>
        <taxon>Flavobacteriaceae</taxon>
        <taxon>Winogradskyella</taxon>
    </lineage>
</organism>
<keyword evidence="2" id="KW-1003">Cell membrane</keyword>
<accession>A0A842IQJ4</accession>
<dbReference type="PANTHER" id="PTHR30250:SF28">
    <property type="entry name" value="POLYSACCHARIDE BIOSYNTHESIS PROTEIN"/>
    <property type="match status" value="1"/>
</dbReference>
<evidence type="ECO:0000256" key="2">
    <source>
        <dbReference type="ARBA" id="ARBA00022475"/>
    </source>
</evidence>
<feature type="transmembrane region" description="Helical" evidence="6">
    <location>
        <begin position="182"/>
        <end position="201"/>
    </location>
</feature>
<feature type="transmembrane region" description="Helical" evidence="6">
    <location>
        <begin position="400"/>
        <end position="419"/>
    </location>
</feature>
<evidence type="ECO:0000313" key="8">
    <source>
        <dbReference type="Proteomes" id="UP000533900"/>
    </source>
</evidence>
<dbReference type="Proteomes" id="UP000533900">
    <property type="component" value="Unassembled WGS sequence"/>
</dbReference>
<dbReference type="PANTHER" id="PTHR30250">
    <property type="entry name" value="PST FAMILY PREDICTED COLANIC ACID TRANSPORTER"/>
    <property type="match status" value="1"/>
</dbReference>
<feature type="transmembrane region" description="Helical" evidence="6">
    <location>
        <begin position="207"/>
        <end position="227"/>
    </location>
</feature>
<comment type="caution">
    <text evidence="7">The sequence shown here is derived from an EMBL/GenBank/DDBJ whole genome shotgun (WGS) entry which is preliminary data.</text>
</comment>
<sequence>MQGIARNLHVGKRQGENTIITTGRPLKNTLKFIQRLKASLYVRNVATLAGGTTFAQAISVFTAPILYRIYSKVDYGTLGLYMAIVGVVGVFSTFQYFQPILLEKNDDDAKKVMWLNRLINLVTTLAVLLLVLLFGDNLSRLLGNEKLMPWLYLAPISIFFSGQGQIFGIWANRKKKYKILSFNTILTAVLVPLVSITIGLYNNGPLGLFLGLLISHVVPPIVLLIRLTKYDDLGLKYFDWEVIKGKAKEHKNFPSYTLPSAFINRLTNQLPVFMLSAYAGPAVVGVYNLCVRMLGLPINLIGNAITRVFQQKAVEEYNERGDFKNVFVKTFKTLSLIAIPGLILILILGPKLFSFVFGPEWRESGVFAQILIIMFALKLIISPLSYAFYIKKKLKEDMFLHLYILVSMVIIFLIGFNTTDNHKNVILLYAINYCLIYSVYLTRAYNLSKK</sequence>
<evidence type="ECO:0000256" key="1">
    <source>
        <dbReference type="ARBA" id="ARBA00004651"/>
    </source>
</evidence>
<evidence type="ECO:0000256" key="5">
    <source>
        <dbReference type="ARBA" id="ARBA00023136"/>
    </source>
</evidence>
<comment type="subcellular location">
    <subcellularLocation>
        <location evidence="1">Cell membrane</location>
        <topology evidence="1">Multi-pass membrane protein</topology>
    </subcellularLocation>
</comment>
<feature type="transmembrane region" description="Helical" evidence="6">
    <location>
        <begin position="147"/>
        <end position="170"/>
    </location>
</feature>
<name>A0A842IQJ4_9FLAO</name>
<feature type="transmembrane region" description="Helical" evidence="6">
    <location>
        <begin position="45"/>
        <end position="66"/>
    </location>
</feature>
<proteinExistence type="predicted"/>
<keyword evidence="5 6" id="KW-0472">Membrane</keyword>
<keyword evidence="4 6" id="KW-1133">Transmembrane helix</keyword>
<evidence type="ECO:0000256" key="3">
    <source>
        <dbReference type="ARBA" id="ARBA00022692"/>
    </source>
</evidence>
<gene>
    <name evidence="7" type="ORF">H7F21_05190</name>
</gene>
<dbReference type="InterPro" id="IPR050833">
    <property type="entry name" value="Poly_Biosynth_Transport"/>
</dbReference>
<feature type="transmembrane region" description="Helical" evidence="6">
    <location>
        <begin position="118"/>
        <end position="135"/>
    </location>
</feature>
<reference evidence="7" key="1">
    <citation type="submission" date="2020-08" db="EMBL/GenBank/DDBJ databases">
        <title>Winogradskyella ouciana sp. nov., isolated from the hadal seawater of the Mariana Trench.</title>
        <authorList>
            <person name="He X."/>
        </authorList>
    </citation>
    <scope>NUCLEOTIDE SEQUENCE [LARGE SCALE GENOMIC DNA]</scope>
    <source>
        <strain evidence="7">KCTC 52348</strain>
    </source>
</reference>
<feature type="transmembrane region" description="Helical" evidence="6">
    <location>
        <begin position="366"/>
        <end position="388"/>
    </location>
</feature>
<evidence type="ECO:0000256" key="6">
    <source>
        <dbReference type="SAM" id="Phobius"/>
    </source>
</evidence>
<feature type="transmembrane region" description="Helical" evidence="6">
    <location>
        <begin position="425"/>
        <end position="445"/>
    </location>
</feature>
<feature type="transmembrane region" description="Helical" evidence="6">
    <location>
        <begin position="78"/>
        <end position="97"/>
    </location>
</feature>
<evidence type="ECO:0000256" key="4">
    <source>
        <dbReference type="ARBA" id="ARBA00022989"/>
    </source>
</evidence>
<dbReference type="AlphaFoldDB" id="A0A842IQJ4"/>
<protein>
    <submittedName>
        <fullName evidence="7">Oligosaccharide flippase family protein</fullName>
    </submittedName>
</protein>